<protein>
    <submittedName>
        <fullName evidence="1">Uncharacterized protein</fullName>
    </submittedName>
</protein>
<evidence type="ECO:0000313" key="2">
    <source>
        <dbReference type="Proteomes" id="UP000000329"/>
    </source>
</evidence>
<accession>D8J189</accession>
<gene>
    <name evidence="1" type="ordered locus">Hsero_3176</name>
</gene>
<evidence type="ECO:0000313" key="1">
    <source>
        <dbReference type="EMBL" id="ADJ64658.1"/>
    </source>
</evidence>
<organism evidence="1 2">
    <name type="scientific">Herbaspirillum seropedicae (strain SmR1)</name>
    <dbReference type="NCBI Taxonomy" id="757424"/>
    <lineage>
        <taxon>Bacteria</taxon>
        <taxon>Pseudomonadati</taxon>
        <taxon>Pseudomonadota</taxon>
        <taxon>Betaproteobacteria</taxon>
        <taxon>Burkholderiales</taxon>
        <taxon>Oxalobacteraceae</taxon>
        <taxon>Herbaspirillum</taxon>
    </lineage>
</organism>
<dbReference type="HOGENOM" id="CLU_1007507_0_0_4"/>
<name>D8J189_HERSS</name>
<dbReference type="STRING" id="757424.Hsero_3176"/>
<dbReference type="KEGG" id="hse:Hsero_3176"/>
<dbReference type="AlphaFoldDB" id="D8J189"/>
<keyword evidence="2" id="KW-1185">Reference proteome</keyword>
<reference evidence="1 2" key="1">
    <citation type="submission" date="2010-04" db="EMBL/GenBank/DDBJ databases">
        <title>The genome of Herbaspirillum seropedicae SmR1, an endophytic, nitrogen-fixing, plant-growth promoting beta-Proteobacteria.</title>
        <authorList>
            <person name="Pedrosa F.O."/>
            <person name="Monteiro R.A."/>
            <person name="Wassem R."/>
            <person name="Cruz L.M."/>
            <person name="Ayub R.A."/>
            <person name="Colauto N.B."/>
            <person name="Fernandez M.A."/>
            <person name="Fungaro M.H.P."/>
            <person name="Grisard E.C."/>
            <person name="Hungria M."/>
            <person name="Madeira H.M.F."/>
            <person name="Nodari R.O."/>
            <person name="Osaku C.A."/>
            <person name="Petzl-Erler M.L."/>
            <person name="Terenzi H."/>
            <person name="Vieira L.G.E."/>
            <person name="Almeida M.I.M."/>
            <person name="Alves L.R."/>
            <person name="Arantes O.M.N."/>
            <person name="Balsanelli E."/>
            <person name="Barcellos F.G."/>
            <person name="Baura V.A."/>
            <person name="Binde D.R."/>
            <person name="Campo R.J."/>
            <person name="Chubatsu L.S."/>
            <person name="Chueire L.M.O."/>
            <person name="Ciferri R.R."/>
            <person name="Correa L.C."/>
            <person name="da Conceicao Silva J.L."/>
            <person name="Dabul A.N.G."/>
            <person name="Dambros B.P."/>
            <person name="Faoro H."/>
            <person name="Favetti A."/>
            <person name="Friedermann G."/>
            <person name="Furlaneto M.C."/>
            <person name="Gasques L.S."/>
            <person name="Gimenes C.C.T."/>
            <person name="Gioppo N.M.R."/>
            <person name="Glienke-Blanco C."/>
            <person name="Godoy L.P."/>
            <person name="Guerra M.P."/>
            <person name="Karp S."/>
            <person name="Kava-Cordeiro V."/>
            <person name="Margarido V.P."/>
            <person name="Mathioni S.M."/>
            <person name="Menck-Soares M.A."/>
            <person name="Murace N.K."/>
            <person name="Nicolas M.F."/>
            <person name="Oliveira C.E.C."/>
            <person name="Pagnan N.A.B."/>
            <person name="Pamphile J.A."/>
            <person name="Patussi E.V."/>
            <person name="Pereira L.F.P."/>
            <person name="Pereira-Ferrari L."/>
            <person name="Pinto F.G.S."/>
            <person name="Precoma C."/>
            <person name="Prioli A.J."/>
            <person name="Prioli S.M.A.P."/>
            <person name="Raittz R.T."/>
            <person name="Ramos H.J.O."/>
            <person name="Ribeiro E.M.S.F."/>
            <person name="Rigo L.U."/>
            <person name="Rocha C.L.M.S.C."/>
            <person name="Rocha S.N."/>
            <person name="Santos K."/>
            <person name="Satori D."/>
            <person name="Silva A.G."/>
            <person name="Simao R.C.G."/>
            <person name="Soares M.A.M."/>
            <person name="Souza E.M."/>
            <person name="Steffens M.B.R."/>
            <person name="Steindel M."/>
            <person name="Tadra-Sfeir M.Z."/>
            <person name="Takahashi E.K."/>
            <person name="Torres R.A."/>
            <person name="Valle J.S."/>
            <person name="Vernal J.I."/>
            <person name="Vilas-Boas L.A."/>
            <person name="Watanabe M.A.E."/>
            <person name="Weiss V.A."/>
            <person name="Yates M.A."/>
            <person name="Souza E.M."/>
        </authorList>
    </citation>
    <scope>NUCLEOTIDE SEQUENCE [LARGE SCALE GENOMIC DNA]</scope>
    <source>
        <strain evidence="1 2">SmR1</strain>
    </source>
</reference>
<dbReference type="Proteomes" id="UP000000329">
    <property type="component" value="Chromosome"/>
</dbReference>
<dbReference type="EMBL" id="CP002039">
    <property type="protein sequence ID" value="ADJ64658.1"/>
    <property type="molecule type" value="Genomic_DNA"/>
</dbReference>
<proteinExistence type="predicted"/>
<sequence>MAQFSHEKERASRLAASRGVDYPLPTRDARFGTKATSRLAVPPSRDFYCYCHCTCCSATVLHLQLHTSPAQTASLQNCNFYNSCHYCIIATSTACYGTTPYFLVTCYLQLPTSPLPHFPTSTSLPLLLPTQLSPRHVILLADALHEAVAIHVVILCAMLQRRPGQAAVEQRAVFGIDAGVHQRGLGGNVLVALAHLIQRHFHLAPLAVSADEEVHQHGAEHQITDEHQGDFTRDGIGDEMHGNTPGKISMRVLRACRDLPSTWLPTPQTVFRWFPS</sequence>